<dbReference type="EMBL" id="JZXN01000017">
    <property type="protein sequence ID" value="KKB26713.1"/>
    <property type="molecule type" value="Genomic_DNA"/>
</dbReference>
<evidence type="ECO:0000259" key="1">
    <source>
        <dbReference type="Pfam" id="PF04296"/>
    </source>
</evidence>
<proteinExistence type="predicted"/>
<dbReference type="InterPro" id="IPR035931">
    <property type="entry name" value="YlxR-like_sf"/>
</dbReference>
<protein>
    <recommendedName>
        <fullName evidence="1">YlxR domain-containing protein</fullName>
    </recommendedName>
</protein>
<dbReference type="PANTHER" id="PTHR34215:SF1">
    <property type="entry name" value="YLXR DOMAIN-CONTAINING PROTEIN"/>
    <property type="match status" value="1"/>
</dbReference>
<dbReference type="InterPro" id="IPR007393">
    <property type="entry name" value="YlxR_dom"/>
</dbReference>
<dbReference type="STRING" id="29561.MM26B8_04790"/>
<dbReference type="SUPFAM" id="SSF64376">
    <property type="entry name" value="YlxR-like"/>
    <property type="match status" value="1"/>
</dbReference>
<sequence length="93" mass="11278">MKNDKKVTRKCIVTNQIFPVEELVRFNYKKELNEILLDKEKKLKGRGCYFYPTRTNWELLTRKRGLNKAFRTNVSNETYNKFTADLEELKWLK</sequence>
<accession>A0A0F5H0I5</accession>
<dbReference type="Proteomes" id="UP000033750">
    <property type="component" value="Unassembled WGS sequence"/>
</dbReference>
<organism evidence="2 3">
    <name type="scientific">Mycoplasmopsis meleagridis ATCC 25294</name>
    <dbReference type="NCBI Taxonomy" id="1264554"/>
    <lineage>
        <taxon>Bacteria</taxon>
        <taxon>Bacillati</taxon>
        <taxon>Mycoplasmatota</taxon>
        <taxon>Mycoplasmoidales</taxon>
        <taxon>Metamycoplasmataceae</taxon>
        <taxon>Mycoplasmopsis</taxon>
    </lineage>
</organism>
<name>A0A0F5H0I5_9BACT</name>
<dbReference type="Gene3D" id="3.30.1230.10">
    <property type="entry name" value="YlxR-like"/>
    <property type="match status" value="1"/>
</dbReference>
<dbReference type="AlphaFoldDB" id="A0A0F5H0I5"/>
<gene>
    <name evidence="2" type="ORF">MMELEA_00950</name>
</gene>
<dbReference type="Pfam" id="PF04296">
    <property type="entry name" value="YlxR"/>
    <property type="match status" value="1"/>
</dbReference>
<reference evidence="2 3" key="1">
    <citation type="submission" date="2015-03" db="EMBL/GenBank/DDBJ databases">
        <title>Genome sequence of Mycoplasma meleagridis strain ATCC 25294.</title>
        <authorList>
            <person name="Yacoub E."/>
            <person name="Blanchard A."/>
            <person name="Sirand-Pugnet P."/>
            <person name="Mardassi B.B.A."/>
        </authorList>
    </citation>
    <scope>NUCLEOTIDE SEQUENCE [LARGE SCALE GENOMIC DNA]</scope>
    <source>
        <strain evidence="2 3">ATCC 25294</strain>
    </source>
</reference>
<keyword evidence="3" id="KW-1185">Reference proteome</keyword>
<dbReference type="OrthoDB" id="398624at2"/>
<dbReference type="PANTHER" id="PTHR34215">
    <property type="entry name" value="BLL0784 PROTEIN"/>
    <property type="match status" value="1"/>
</dbReference>
<feature type="domain" description="YlxR" evidence="1">
    <location>
        <begin position="9"/>
        <end position="82"/>
    </location>
</feature>
<evidence type="ECO:0000313" key="3">
    <source>
        <dbReference type="Proteomes" id="UP000033750"/>
    </source>
</evidence>
<comment type="caution">
    <text evidence="2">The sequence shown here is derived from an EMBL/GenBank/DDBJ whole genome shotgun (WGS) entry which is preliminary data.</text>
</comment>
<dbReference type="InterPro" id="IPR037465">
    <property type="entry name" value="YlxR"/>
</dbReference>
<evidence type="ECO:0000313" key="2">
    <source>
        <dbReference type="EMBL" id="KKB26713.1"/>
    </source>
</evidence>
<dbReference type="PATRIC" id="fig|1264554.4.peg.127"/>